<reference evidence="2 3" key="1">
    <citation type="submission" date="2018-06" db="EMBL/GenBank/DDBJ databases">
        <title>Fusarium incarnatum-equiseti species complex species 28.</title>
        <authorList>
            <person name="Gardiner D.M."/>
        </authorList>
    </citation>
    <scope>NUCLEOTIDE SEQUENCE [LARGE SCALE GENOMIC DNA]</scope>
    <source>
        <strain evidence="2 3">FIESC_28</strain>
    </source>
</reference>
<dbReference type="Proteomes" id="UP000253153">
    <property type="component" value="Unassembled WGS sequence"/>
</dbReference>
<proteinExistence type="predicted"/>
<name>A0A366RX70_9HYPO</name>
<feature type="compositionally biased region" description="Acidic residues" evidence="1">
    <location>
        <begin position="273"/>
        <end position="284"/>
    </location>
</feature>
<feature type="region of interest" description="Disordered" evidence="1">
    <location>
        <begin position="185"/>
        <end position="284"/>
    </location>
</feature>
<accession>A0A366RX70</accession>
<evidence type="ECO:0000313" key="2">
    <source>
        <dbReference type="EMBL" id="RBR20945.1"/>
    </source>
</evidence>
<sequence>MTTILEDKLDQLGHLMDVSSAQFSKSRASVLEPAYDAYLNAKNLRDRAPPPSLLHILPSVDISIKLSRCKKTTKTTDLEITRKSDPLDDNFMGYCKEQKCVVFKGEGGLVDKFIDVIESAAGKTQIDNVTFVLKAPSEIRIPFGGLEYGLKYEEFIHRVEVLQCAVWIRNSPSEQDEGGERFVNAANASRTPPPSTPEYTPMSPDAQLAHRTDPEHQNSPAQEMDTDSPLSSCGSSLPPPTPMDQDETESNSDTSSLSPPPSVIHTPPWLRSDDEDDSDYDDDA</sequence>
<protein>
    <submittedName>
        <fullName evidence="2">Uncharacterized protein</fullName>
    </submittedName>
</protein>
<keyword evidence="3" id="KW-1185">Reference proteome</keyword>
<organism evidence="2 3">
    <name type="scientific">Fusarium coffeatum</name>
    <dbReference type="NCBI Taxonomy" id="231269"/>
    <lineage>
        <taxon>Eukaryota</taxon>
        <taxon>Fungi</taxon>
        <taxon>Dikarya</taxon>
        <taxon>Ascomycota</taxon>
        <taxon>Pezizomycotina</taxon>
        <taxon>Sordariomycetes</taxon>
        <taxon>Hypocreomycetidae</taxon>
        <taxon>Hypocreales</taxon>
        <taxon>Nectriaceae</taxon>
        <taxon>Fusarium</taxon>
        <taxon>Fusarium incarnatum-equiseti species complex</taxon>
    </lineage>
</organism>
<evidence type="ECO:0000313" key="3">
    <source>
        <dbReference type="Proteomes" id="UP000253153"/>
    </source>
</evidence>
<dbReference type="OrthoDB" id="4932172at2759"/>
<dbReference type="RefSeq" id="XP_031016744.1">
    <property type="nucleotide sequence ID" value="XM_031159244.1"/>
</dbReference>
<dbReference type="EMBL" id="QKXC01000104">
    <property type="protein sequence ID" value="RBR20945.1"/>
    <property type="molecule type" value="Genomic_DNA"/>
</dbReference>
<evidence type="ECO:0000256" key="1">
    <source>
        <dbReference type="SAM" id="MobiDB-lite"/>
    </source>
</evidence>
<comment type="caution">
    <text evidence="2">The sequence shown here is derived from an EMBL/GenBank/DDBJ whole genome shotgun (WGS) entry which is preliminary data.</text>
</comment>
<dbReference type="AlphaFoldDB" id="A0A366RX70"/>
<gene>
    <name evidence="2" type="ORF">FIESC28_05097</name>
</gene>
<dbReference type="GeneID" id="41994540"/>